<dbReference type="AlphaFoldDB" id="A0A1V3NC88"/>
<evidence type="ECO:0000313" key="12">
    <source>
        <dbReference type="EMBL" id="OOG22717.1"/>
    </source>
</evidence>
<comment type="caution">
    <text evidence="12">The sequence shown here is derived from an EMBL/GenBank/DDBJ whole genome shotgun (WGS) entry which is preliminary data.</text>
</comment>
<evidence type="ECO:0000256" key="9">
    <source>
        <dbReference type="ARBA" id="ARBA00023136"/>
    </source>
</evidence>
<accession>A0A1V3NC88</accession>
<evidence type="ECO:0000313" key="13">
    <source>
        <dbReference type="Proteomes" id="UP000189462"/>
    </source>
</evidence>
<dbReference type="GO" id="GO:0005829">
    <property type="term" value="C:cytosol"/>
    <property type="evidence" value="ECO:0007669"/>
    <property type="project" value="TreeGrafter"/>
</dbReference>
<evidence type="ECO:0000256" key="4">
    <source>
        <dbReference type="ARBA" id="ARBA00022428"/>
    </source>
</evidence>
<evidence type="ECO:0000256" key="3">
    <source>
        <dbReference type="ARBA" id="ARBA00006252"/>
    </source>
</evidence>
<feature type="transmembrane region" description="Helical" evidence="10">
    <location>
        <begin position="449"/>
        <end position="470"/>
    </location>
</feature>
<comment type="similarity">
    <text evidence="3">Belongs to the NAD(P)H dehydrogenase (quinone) family.</text>
</comment>
<dbReference type="InterPro" id="IPR029039">
    <property type="entry name" value="Flavoprotein-like_sf"/>
</dbReference>
<dbReference type="RefSeq" id="WP_077279856.1">
    <property type="nucleotide sequence ID" value="NZ_MVBK01000098.1"/>
</dbReference>
<keyword evidence="9 10" id="KW-0472">Membrane</keyword>
<feature type="transmembrane region" description="Helical" evidence="10">
    <location>
        <begin position="482"/>
        <end position="502"/>
    </location>
</feature>
<keyword evidence="5" id="KW-1003">Cell membrane</keyword>
<gene>
    <name evidence="12" type="ORF">B1C78_14375</name>
</gene>
<keyword evidence="13" id="KW-1185">Reference proteome</keyword>
<dbReference type="GO" id="GO:0003955">
    <property type="term" value="F:NAD(P)H dehydrogenase (quinone) activity"/>
    <property type="evidence" value="ECO:0007669"/>
    <property type="project" value="TreeGrafter"/>
</dbReference>
<feature type="transmembrane region" description="Helical" evidence="10">
    <location>
        <begin position="244"/>
        <end position="264"/>
    </location>
</feature>
<dbReference type="InterPro" id="IPR051545">
    <property type="entry name" value="NAD(P)H_dehydrogenase_qn"/>
</dbReference>
<dbReference type="InterPro" id="IPR026046">
    <property type="entry name" value="UBIAD1"/>
</dbReference>
<name>A0A1V3NC88_9GAMM</name>
<reference evidence="12 13" key="1">
    <citation type="submission" date="2017-02" db="EMBL/GenBank/DDBJ databases">
        <title>Genomic diversity within the haloalkaliphilic genus Thioalkalivibrio.</title>
        <authorList>
            <person name="Ahn A.-C."/>
            <person name="Meier-Kolthoff J."/>
            <person name="Overmars L."/>
            <person name="Richter M."/>
            <person name="Woyke T."/>
            <person name="Sorokin D.Y."/>
            <person name="Muyzer G."/>
        </authorList>
    </citation>
    <scope>NUCLEOTIDE SEQUENCE [LARGE SCALE GENOMIC DNA]</scope>
    <source>
        <strain evidence="12 13">ALJD</strain>
    </source>
</reference>
<dbReference type="GO" id="GO:0016020">
    <property type="term" value="C:membrane"/>
    <property type="evidence" value="ECO:0007669"/>
    <property type="project" value="UniProtKB-SubCell"/>
</dbReference>
<dbReference type="GO" id="GO:0004659">
    <property type="term" value="F:prenyltransferase activity"/>
    <property type="evidence" value="ECO:0007669"/>
    <property type="project" value="InterPro"/>
</dbReference>
<comment type="subcellular location">
    <subcellularLocation>
        <location evidence="1">Membrane</location>
        <topology evidence="1">Multi-pass membrane protein</topology>
    </subcellularLocation>
</comment>
<evidence type="ECO:0000256" key="2">
    <source>
        <dbReference type="ARBA" id="ARBA00004863"/>
    </source>
</evidence>
<evidence type="ECO:0000259" key="11">
    <source>
        <dbReference type="Pfam" id="PF02525"/>
    </source>
</evidence>
<proteinExistence type="inferred from homology"/>
<keyword evidence="4" id="KW-0474">Menaquinone biosynthesis</keyword>
<feature type="domain" description="Flavodoxin-like fold" evidence="11">
    <location>
        <begin position="1"/>
        <end position="174"/>
    </location>
</feature>
<keyword evidence="7 10" id="KW-1133">Transmembrane helix</keyword>
<evidence type="ECO:0000256" key="6">
    <source>
        <dbReference type="ARBA" id="ARBA00022692"/>
    </source>
</evidence>
<dbReference type="STRING" id="108003.B1C78_14375"/>
<evidence type="ECO:0000256" key="10">
    <source>
        <dbReference type="SAM" id="Phobius"/>
    </source>
</evidence>
<dbReference type="InterPro" id="IPR044878">
    <property type="entry name" value="UbiA_sf"/>
</dbReference>
<dbReference type="UniPathway" id="UPA00079"/>
<dbReference type="PANTHER" id="PTHR10204">
    <property type="entry name" value="NAD P H OXIDOREDUCTASE-RELATED"/>
    <property type="match status" value="1"/>
</dbReference>
<feature type="transmembrane region" description="Helical" evidence="10">
    <location>
        <begin position="353"/>
        <end position="373"/>
    </location>
</feature>
<sequence length="507" mass="55411">MNVLVILGHPRADSFCAALADAYCEGARAAGVDLKRLDLSTFEFDPHVHTLSPNQQPLEDDLRAARSLIEWADHLVFVYPTWWGTMPALLKGFLDRVISPGFAFRKCEGGTGYEGLLQGRSAQLITTMDTPPFIHRLLYRQPGRNAMARATLGFCGIRPVRSLMFGSVRFSDKARREVWLRRTQAEGRRLARGRVSLSERLAHKAGAWLMAMRLQFYPMTWVAYTVGALAAAPEAGVFGNPVFWLGYLCLFLLEVATVLVNELVDFDTDRQNRFYSPFTGGSRVLVERLLSTREVRFGILAASAGFLVSLLWFVGLSPGEPVQVLGVTAVLAILAIGYTAPPLKLSYRGLGELDVALTHSLGVLLCGYVFMAGDWRDPLPWLLSLPLLLAILPSITLSGIPDLDSDAAVSKRTLAVRLGWDGALRVALGCTLLAAIAGVLFQVTGIAQGAYAGIGYVVIPHGAWLAWLLWRALDREDPPGRIDGLMAVSLGYVLWFGLFPLVNLAAG</sequence>
<dbReference type="InterPro" id="IPR003680">
    <property type="entry name" value="Flavodoxin_fold"/>
</dbReference>
<evidence type="ECO:0000256" key="7">
    <source>
        <dbReference type="ARBA" id="ARBA00022989"/>
    </source>
</evidence>
<feature type="transmembrane region" description="Helical" evidence="10">
    <location>
        <begin position="297"/>
        <end position="316"/>
    </location>
</feature>
<evidence type="ECO:0000256" key="1">
    <source>
        <dbReference type="ARBA" id="ARBA00004141"/>
    </source>
</evidence>
<protein>
    <submittedName>
        <fullName evidence="12">NAD(P)H dehydrogenase</fullName>
    </submittedName>
</protein>
<dbReference type="Pfam" id="PF01040">
    <property type="entry name" value="UbiA"/>
    <property type="match status" value="1"/>
</dbReference>
<dbReference type="EMBL" id="MVBK01000098">
    <property type="protein sequence ID" value="OOG22717.1"/>
    <property type="molecule type" value="Genomic_DNA"/>
</dbReference>
<evidence type="ECO:0000256" key="8">
    <source>
        <dbReference type="ARBA" id="ARBA00023002"/>
    </source>
</evidence>
<feature type="transmembrane region" description="Helical" evidence="10">
    <location>
        <begin position="379"/>
        <end position="401"/>
    </location>
</feature>
<dbReference type="InterPro" id="IPR000537">
    <property type="entry name" value="UbiA_prenyltransferase"/>
</dbReference>
<dbReference type="Proteomes" id="UP000189462">
    <property type="component" value="Unassembled WGS sequence"/>
</dbReference>
<feature type="transmembrane region" description="Helical" evidence="10">
    <location>
        <begin position="322"/>
        <end position="341"/>
    </location>
</feature>
<feature type="transmembrane region" description="Helical" evidence="10">
    <location>
        <begin position="214"/>
        <end position="232"/>
    </location>
</feature>
<dbReference type="Gene3D" id="1.10.357.140">
    <property type="entry name" value="UbiA prenyltransferase"/>
    <property type="match status" value="1"/>
</dbReference>
<feature type="transmembrane region" description="Helical" evidence="10">
    <location>
        <begin position="422"/>
        <end position="443"/>
    </location>
</feature>
<keyword evidence="8" id="KW-0560">Oxidoreductase</keyword>
<organism evidence="12 13">
    <name type="scientific">Thioalkalivibrio denitrificans</name>
    <dbReference type="NCBI Taxonomy" id="108003"/>
    <lineage>
        <taxon>Bacteria</taxon>
        <taxon>Pseudomonadati</taxon>
        <taxon>Pseudomonadota</taxon>
        <taxon>Gammaproteobacteria</taxon>
        <taxon>Chromatiales</taxon>
        <taxon>Ectothiorhodospiraceae</taxon>
        <taxon>Thioalkalivibrio</taxon>
    </lineage>
</organism>
<dbReference type="GO" id="GO:0009234">
    <property type="term" value="P:menaquinone biosynthetic process"/>
    <property type="evidence" value="ECO:0007669"/>
    <property type="project" value="UniProtKB-UniPathway"/>
</dbReference>
<comment type="pathway">
    <text evidence="2">Quinol/quinone metabolism; menaquinone biosynthesis.</text>
</comment>
<keyword evidence="6 10" id="KW-0812">Transmembrane</keyword>
<evidence type="ECO:0000256" key="5">
    <source>
        <dbReference type="ARBA" id="ARBA00022475"/>
    </source>
</evidence>
<dbReference type="Gene3D" id="3.40.50.360">
    <property type="match status" value="1"/>
</dbReference>
<dbReference type="Pfam" id="PF02525">
    <property type="entry name" value="Flavodoxin_2"/>
    <property type="match status" value="1"/>
</dbReference>
<dbReference type="CDD" id="cd13962">
    <property type="entry name" value="PT_UbiA_UBIAD1"/>
    <property type="match status" value="1"/>
</dbReference>
<dbReference type="SUPFAM" id="SSF52218">
    <property type="entry name" value="Flavoproteins"/>
    <property type="match status" value="1"/>
</dbReference>
<dbReference type="PANTHER" id="PTHR10204:SF34">
    <property type="entry name" value="NAD(P)H DEHYDROGENASE [QUINONE] 1 ISOFORM 1"/>
    <property type="match status" value="1"/>
</dbReference>
<dbReference type="OrthoDB" id="9798454at2"/>